<dbReference type="Proteomes" id="UP001267426">
    <property type="component" value="Unassembled WGS sequence"/>
</dbReference>
<dbReference type="PIRSF" id="PIRSF006485">
    <property type="entry name" value="GTP-binding_EngA"/>
    <property type="match status" value="1"/>
</dbReference>
<dbReference type="Gene3D" id="3.30.300.20">
    <property type="match status" value="1"/>
</dbReference>
<feature type="binding site" evidence="8">
    <location>
        <begin position="55"/>
        <end position="59"/>
    </location>
    <ligand>
        <name>GTP</name>
        <dbReference type="ChEBI" id="CHEBI:37565"/>
        <label>1</label>
    </ligand>
</feature>
<feature type="domain" description="EngA-type G" evidence="11">
    <location>
        <begin position="175"/>
        <end position="358"/>
    </location>
</feature>
<comment type="subunit">
    <text evidence="8">Associates with the 50S ribosomal subunit.</text>
</comment>
<dbReference type="EMBL" id="JAVRHT010000008">
    <property type="protein sequence ID" value="MDT0631103.1"/>
    <property type="molecule type" value="Genomic_DNA"/>
</dbReference>
<keyword evidence="13" id="KW-1185">Reference proteome</keyword>
<keyword evidence="12" id="KW-0378">Hydrolase</keyword>
<dbReference type="Pfam" id="PF14714">
    <property type="entry name" value="KH_dom-like"/>
    <property type="match status" value="1"/>
</dbReference>
<evidence type="ECO:0000256" key="7">
    <source>
        <dbReference type="ARBA" id="ARBA00032345"/>
    </source>
</evidence>
<evidence type="ECO:0000256" key="4">
    <source>
        <dbReference type="ARBA" id="ARBA00022737"/>
    </source>
</evidence>
<comment type="similarity">
    <text evidence="1 8 9 10">Belongs to the TRAFAC class TrmE-Era-EngA-EngB-Septin-like GTPase superfamily. EngA (Der) GTPase family.</text>
</comment>
<dbReference type="CDD" id="cd01894">
    <property type="entry name" value="EngA1"/>
    <property type="match status" value="1"/>
</dbReference>
<dbReference type="Pfam" id="PF01926">
    <property type="entry name" value="MMR_HSR1"/>
    <property type="match status" value="2"/>
</dbReference>
<evidence type="ECO:0000256" key="3">
    <source>
        <dbReference type="ARBA" id="ARBA00022517"/>
    </source>
</evidence>
<evidence type="ECO:0000256" key="2">
    <source>
        <dbReference type="ARBA" id="ARBA00020953"/>
    </source>
</evidence>
<evidence type="ECO:0000259" key="11">
    <source>
        <dbReference type="PROSITE" id="PS51712"/>
    </source>
</evidence>
<evidence type="ECO:0000256" key="8">
    <source>
        <dbReference type="HAMAP-Rule" id="MF_00195"/>
    </source>
</evidence>
<dbReference type="InterPro" id="IPR032859">
    <property type="entry name" value="KH_dom-like"/>
</dbReference>
<accession>A0ABU3BPB1</accession>
<dbReference type="HAMAP" id="MF_00195">
    <property type="entry name" value="GTPase_Der"/>
    <property type="match status" value="1"/>
</dbReference>
<keyword evidence="6 8" id="KW-0342">GTP-binding</keyword>
<evidence type="ECO:0000313" key="12">
    <source>
        <dbReference type="EMBL" id="MDT0631103.1"/>
    </source>
</evidence>
<sequence length="442" mass="49101">MALVAIVGRPNVGKSTLFNRLTEERRAIVDDQPGVTRDRLFGEVEWTGRTFDLVDTGGLVPRSAERFDAAIREQVVLTLGEADVILFVVDTLTGTTEPDQEVAKMLRRAEQPVIVVANKADTEGRKNDAAEFWGLGFDQMFPLSSVNGTGTGDFLDAVVAALPDEPERDESDDAPRIAFIGRPNVGKSSLANRLLGQTRSIVTEIAGTTRDSVDARVAWPSGGEDEEPREVVLVDTAGLRKKAKVKENVEFYSTLRTQRALQACDVAVLLVDAEQGLEGQDARVLREAAALRKGLVIVVNKWDLIEDKETNTARDMERGIREKMGLLDYVPVVFASAETGQRAGRVLDIALRVFDERRKRVPTARLNEVVEKAVQRQSPPSYRNNYVRIKYASQIRTEPPVFAFFANHPQGVKESYRRYLENQLRAAFGFEGVPLTLSFKQK</sequence>
<organism evidence="12 13">
    <name type="scientific">Rubrivirga litoralis</name>
    <dbReference type="NCBI Taxonomy" id="3075598"/>
    <lineage>
        <taxon>Bacteria</taxon>
        <taxon>Pseudomonadati</taxon>
        <taxon>Rhodothermota</taxon>
        <taxon>Rhodothermia</taxon>
        <taxon>Rhodothermales</taxon>
        <taxon>Rubricoccaceae</taxon>
        <taxon>Rubrivirga</taxon>
    </lineage>
</organism>
<name>A0ABU3BPB1_9BACT</name>
<comment type="function">
    <text evidence="8 10">GTPase that plays an essential role in the late steps of ribosome biogenesis.</text>
</comment>
<dbReference type="GO" id="GO:0016787">
    <property type="term" value="F:hydrolase activity"/>
    <property type="evidence" value="ECO:0007669"/>
    <property type="project" value="UniProtKB-KW"/>
</dbReference>
<dbReference type="PANTHER" id="PTHR43834:SF6">
    <property type="entry name" value="GTPASE DER"/>
    <property type="match status" value="1"/>
</dbReference>
<feature type="binding site" evidence="8">
    <location>
        <begin position="235"/>
        <end position="239"/>
    </location>
    <ligand>
        <name>GTP</name>
        <dbReference type="ChEBI" id="CHEBI:37565"/>
        <label>2</label>
    </ligand>
</feature>
<proteinExistence type="inferred from homology"/>
<feature type="domain" description="EngA-type G" evidence="11">
    <location>
        <begin position="2"/>
        <end position="166"/>
    </location>
</feature>
<dbReference type="InterPro" id="IPR031166">
    <property type="entry name" value="G_ENGA"/>
</dbReference>
<protein>
    <recommendedName>
        <fullName evidence="2 8">GTPase Der</fullName>
    </recommendedName>
    <alternativeName>
        <fullName evidence="7 8">GTP-binding protein EngA</fullName>
    </alternativeName>
</protein>
<dbReference type="NCBIfam" id="TIGR03594">
    <property type="entry name" value="GTPase_EngA"/>
    <property type="match status" value="1"/>
</dbReference>
<dbReference type="SUPFAM" id="SSF52540">
    <property type="entry name" value="P-loop containing nucleoside triphosphate hydrolases"/>
    <property type="match status" value="2"/>
</dbReference>
<dbReference type="InterPro" id="IPR027417">
    <property type="entry name" value="P-loop_NTPase"/>
</dbReference>
<evidence type="ECO:0000256" key="5">
    <source>
        <dbReference type="ARBA" id="ARBA00022741"/>
    </source>
</evidence>
<feature type="binding site" evidence="8">
    <location>
        <begin position="118"/>
        <end position="121"/>
    </location>
    <ligand>
        <name>GTP</name>
        <dbReference type="ChEBI" id="CHEBI:37565"/>
        <label>1</label>
    </ligand>
</feature>
<dbReference type="PROSITE" id="PS51712">
    <property type="entry name" value="G_ENGA"/>
    <property type="match status" value="2"/>
</dbReference>
<dbReference type="RefSeq" id="WP_311662444.1">
    <property type="nucleotide sequence ID" value="NZ_JAVRHT010000008.1"/>
</dbReference>
<dbReference type="Gene3D" id="3.40.50.300">
    <property type="entry name" value="P-loop containing nucleotide triphosphate hydrolases"/>
    <property type="match status" value="2"/>
</dbReference>
<dbReference type="InterPro" id="IPR005225">
    <property type="entry name" value="Small_GTP-bd"/>
</dbReference>
<evidence type="ECO:0000256" key="9">
    <source>
        <dbReference type="PROSITE-ProRule" id="PRU01049"/>
    </source>
</evidence>
<dbReference type="InterPro" id="IPR006073">
    <property type="entry name" value="GTP-bd"/>
</dbReference>
<evidence type="ECO:0000256" key="10">
    <source>
        <dbReference type="RuleBase" id="RU004481"/>
    </source>
</evidence>
<dbReference type="NCBIfam" id="TIGR00231">
    <property type="entry name" value="small_GTP"/>
    <property type="match status" value="2"/>
</dbReference>
<keyword evidence="5 8" id="KW-0547">Nucleotide-binding</keyword>
<feature type="binding site" evidence="8">
    <location>
        <begin position="300"/>
        <end position="303"/>
    </location>
    <ligand>
        <name>GTP</name>
        <dbReference type="ChEBI" id="CHEBI:37565"/>
        <label>2</label>
    </ligand>
</feature>
<feature type="binding site" evidence="8">
    <location>
        <begin position="8"/>
        <end position="15"/>
    </location>
    <ligand>
        <name>GTP</name>
        <dbReference type="ChEBI" id="CHEBI:37565"/>
        <label>1</label>
    </ligand>
</feature>
<evidence type="ECO:0000256" key="6">
    <source>
        <dbReference type="ARBA" id="ARBA00023134"/>
    </source>
</evidence>
<dbReference type="PANTHER" id="PTHR43834">
    <property type="entry name" value="GTPASE DER"/>
    <property type="match status" value="1"/>
</dbReference>
<reference evidence="12 13" key="1">
    <citation type="submission" date="2023-09" db="EMBL/GenBank/DDBJ databases">
        <authorList>
            <person name="Rey-Velasco X."/>
        </authorList>
    </citation>
    <scope>NUCLEOTIDE SEQUENCE [LARGE SCALE GENOMIC DNA]</scope>
    <source>
        <strain evidence="12 13">F394</strain>
    </source>
</reference>
<evidence type="ECO:0000313" key="13">
    <source>
        <dbReference type="Proteomes" id="UP001267426"/>
    </source>
</evidence>
<comment type="caution">
    <text evidence="12">The sequence shown here is derived from an EMBL/GenBank/DDBJ whole genome shotgun (WGS) entry which is preliminary data.</text>
</comment>
<dbReference type="PRINTS" id="PR00326">
    <property type="entry name" value="GTP1OBG"/>
</dbReference>
<gene>
    <name evidence="8 12" type="primary">der</name>
    <name evidence="12" type="ORF">RM540_05010</name>
</gene>
<dbReference type="InterPro" id="IPR016484">
    <property type="entry name" value="GTPase_Der"/>
</dbReference>
<dbReference type="CDD" id="cd01895">
    <property type="entry name" value="EngA2"/>
    <property type="match status" value="1"/>
</dbReference>
<evidence type="ECO:0000256" key="1">
    <source>
        <dbReference type="ARBA" id="ARBA00008279"/>
    </source>
</evidence>
<keyword evidence="3 8" id="KW-0690">Ribosome biogenesis</keyword>
<dbReference type="InterPro" id="IPR015946">
    <property type="entry name" value="KH_dom-like_a/b"/>
</dbReference>
<feature type="binding site" evidence="8">
    <location>
        <begin position="181"/>
        <end position="188"/>
    </location>
    <ligand>
        <name>GTP</name>
        <dbReference type="ChEBI" id="CHEBI:37565"/>
        <label>2</label>
    </ligand>
</feature>
<keyword evidence="4 10" id="KW-0677">Repeat</keyword>